<dbReference type="EMBL" id="CAUYUJ010022359">
    <property type="protein sequence ID" value="CAK0910267.1"/>
    <property type="molecule type" value="Genomic_DNA"/>
</dbReference>
<proteinExistence type="predicted"/>
<feature type="region of interest" description="Disordered" evidence="1">
    <location>
        <begin position="31"/>
        <end position="55"/>
    </location>
</feature>
<protein>
    <submittedName>
        <fullName evidence="2">Uncharacterized protein</fullName>
    </submittedName>
</protein>
<comment type="caution">
    <text evidence="2">The sequence shown here is derived from an EMBL/GenBank/DDBJ whole genome shotgun (WGS) entry which is preliminary data.</text>
</comment>
<gene>
    <name evidence="2" type="ORF">PCOR1329_LOCUS84491</name>
</gene>
<evidence type="ECO:0000313" key="2">
    <source>
        <dbReference type="EMBL" id="CAK0910267.1"/>
    </source>
</evidence>
<accession>A0ABN9YGU3</accession>
<feature type="compositionally biased region" description="Basic and acidic residues" evidence="1">
    <location>
        <begin position="74"/>
        <end position="85"/>
    </location>
</feature>
<feature type="region of interest" description="Disordered" evidence="1">
    <location>
        <begin position="66"/>
        <end position="85"/>
    </location>
</feature>
<feature type="non-terminal residue" evidence="2">
    <location>
        <position position="1"/>
    </location>
</feature>
<feature type="non-terminal residue" evidence="2">
    <location>
        <position position="134"/>
    </location>
</feature>
<reference evidence="2" key="1">
    <citation type="submission" date="2023-10" db="EMBL/GenBank/DDBJ databases">
        <authorList>
            <person name="Chen Y."/>
            <person name="Shah S."/>
            <person name="Dougan E. K."/>
            <person name="Thang M."/>
            <person name="Chan C."/>
        </authorList>
    </citation>
    <scope>NUCLEOTIDE SEQUENCE [LARGE SCALE GENOMIC DNA]</scope>
</reference>
<dbReference type="Proteomes" id="UP001189429">
    <property type="component" value="Unassembled WGS sequence"/>
</dbReference>
<evidence type="ECO:0000256" key="1">
    <source>
        <dbReference type="SAM" id="MobiDB-lite"/>
    </source>
</evidence>
<keyword evidence="3" id="KW-1185">Reference proteome</keyword>
<name>A0ABN9YGU3_9DINO</name>
<evidence type="ECO:0000313" key="3">
    <source>
        <dbReference type="Proteomes" id="UP001189429"/>
    </source>
</evidence>
<sequence>KACLGEVPDEVRARTHRDCVPPHLGALRQAGAQRHFRRHRATPPPGRAGTLGGPSALAAGLSVQRRRSLVSPTRVHDGGDDEQHRRVAAWRHRRRGWAWVRLRGNDPQPGRALGAAELPPQQGWRAALLGGQPA</sequence>
<organism evidence="2 3">
    <name type="scientific">Prorocentrum cordatum</name>
    <dbReference type="NCBI Taxonomy" id="2364126"/>
    <lineage>
        <taxon>Eukaryota</taxon>
        <taxon>Sar</taxon>
        <taxon>Alveolata</taxon>
        <taxon>Dinophyceae</taxon>
        <taxon>Prorocentrales</taxon>
        <taxon>Prorocentraceae</taxon>
        <taxon>Prorocentrum</taxon>
    </lineage>
</organism>